<protein>
    <submittedName>
        <fullName evidence="4">ATPase</fullName>
    </submittedName>
</protein>
<dbReference type="PANTHER" id="PTHR42759:SF5">
    <property type="entry name" value="METHANOL DEHYDROGENASE REGULATOR"/>
    <property type="match status" value="1"/>
</dbReference>
<organism evidence="4 5">
    <name type="scientific">Bifidobacterium thermacidophilum subsp. thermacidophilum</name>
    <dbReference type="NCBI Taxonomy" id="79262"/>
    <lineage>
        <taxon>Bacteria</taxon>
        <taxon>Bacillati</taxon>
        <taxon>Actinomycetota</taxon>
        <taxon>Actinomycetes</taxon>
        <taxon>Bifidobacteriales</taxon>
        <taxon>Bifidobacteriaceae</taxon>
        <taxon>Bifidobacterium</taxon>
    </lineage>
</organism>
<feature type="domain" description="ATPase AAA-3" evidence="2">
    <location>
        <begin position="230"/>
        <end position="360"/>
    </location>
</feature>
<name>A0A087E3G4_9BIFI</name>
<feature type="compositionally biased region" description="Polar residues" evidence="1">
    <location>
        <begin position="87"/>
        <end position="96"/>
    </location>
</feature>
<dbReference type="AlphaFoldDB" id="A0A087E3G4"/>
<feature type="region of interest" description="Disordered" evidence="1">
    <location>
        <begin position="1"/>
        <end position="188"/>
    </location>
</feature>
<dbReference type="InterPro" id="IPR050764">
    <property type="entry name" value="CbbQ/NirQ/NorQ/GpvN"/>
</dbReference>
<sequence length="508" mass="54398">MSDEFDDETQLGSIGRTPRIPGHPEVPQPFLSQTGQQPAQPAIPAPTPVSFATTAEPPVAAPVSTAATAPSQGLPPAHPDDDMEGTLLSTRGTLPLTTPPAAIQMTPAPSQGQPTGIVPTPNQQSPHTPMTPQAPLTPQTSHATQSMVSPSRPAQSVRPAQPAQPRQEWHGQQGQAAQSHAPSSLLPAPSADIAEFHSMFSKLVDNVSHVVVGKETPIRQCAAAMVVGGHILLEDNPGTGKTQLARGLANSIDMPFKRIQFTPDLLPSDVVGVTYYDQKTGEFEYREGPIFASIVLADEINRASPKTQSALLEVMEEQNVTVDGVTHPVPQPFMVIATQNPIEQLGTYKLPEAQMDRFLIKTTVGYPSHDVSVDILRQINVTDRAATVHPVLSGEDVLRMRGISEHVRLDDSILEYIVRLVEATRHNERIRVGPSMRGALALTRCARVWAAADNRGYVVPDDVKHLAVAVLAHRITLTAESTFAGSTPEQLIGQILEDVPAPTLGTSA</sequence>
<feature type="domain" description="ChlI/MoxR AAA lid" evidence="3">
    <location>
        <begin position="423"/>
        <end position="490"/>
    </location>
</feature>
<evidence type="ECO:0000313" key="5">
    <source>
        <dbReference type="Proteomes" id="UP000029003"/>
    </source>
</evidence>
<dbReference type="SUPFAM" id="SSF52540">
    <property type="entry name" value="P-loop containing nucleoside triphosphate hydrolases"/>
    <property type="match status" value="1"/>
</dbReference>
<dbReference type="PANTHER" id="PTHR42759">
    <property type="entry name" value="MOXR FAMILY PROTEIN"/>
    <property type="match status" value="1"/>
</dbReference>
<dbReference type="Gene3D" id="1.10.8.80">
    <property type="entry name" value="Magnesium chelatase subunit I, C-Terminal domain"/>
    <property type="match status" value="1"/>
</dbReference>
<accession>A0A087E3G4</accession>
<reference evidence="4 5" key="1">
    <citation type="submission" date="2014-03" db="EMBL/GenBank/DDBJ databases">
        <title>Genomics of Bifidobacteria.</title>
        <authorList>
            <person name="Ventura M."/>
            <person name="Milani C."/>
            <person name="Lugli G.A."/>
        </authorList>
    </citation>
    <scope>NUCLEOTIDE SEQUENCE [LARGE SCALE GENOMIC DNA]</scope>
    <source>
        <strain evidence="4 5">LMG 21395</strain>
    </source>
</reference>
<dbReference type="Gene3D" id="3.40.50.300">
    <property type="entry name" value="P-loop containing nucleotide triphosphate hydrolases"/>
    <property type="match status" value="1"/>
</dbReference>
<feature type="compositionally biased region" description="Low complexity" evidence="1">
    <location>
        <begin position="52"/>
        <end position="71"/>
    </location>
</feature>
<feature type="compositionally biased region" description="Low complexity" evidence="1">
    <location>
        <begin position="171"/>
        <end position="188"/>
    </location>
</feature>
<comment type="caution">
    <text evidence="4">The sequence shown here is derived from an EMBL/GenBank/DDBJ whole genome shotgun (WGS) entry which is preliminary data.</text>
</comment>
<proteinExistence type="predicted"/>
<dbReference type="EMBL" id="JGZT01000007">
    <property type="protein sequence ID" value="KFJ02315.1"/>
    <property type="molecule type" value="Genomic_DNA"/>
</dbReference>
<dbReference type="RefSeq" id="WP_029576648.1">
    <property type="nucleotide sequence ID" value="NZ_JGZT01000007.1"/>
</dbReference>
<dbReference type="Pfam" id="PF07726">
    <property type="entry name" value="AAA_3"/>
    <property type="match status" value="1"/>
</dbReference>
<dbReference type="OrthoDB" id="9808397at2"/>
<dbReference type="CDD" id="cd00009">
    <property type="entry name" value="AAA"/>
    <property type="match status" value="1"/>
</dbReference>
<dbReference type="InterPro" id="IPR041628">
    <property type="entry name" value="ChlI/MoxR_AAA_lid"/>
</dbReference>
<dbReference type="Pfam" id="PF17863">
    <property type="entry name" value="AAA_lid_2"/>
    <property type="match status" value="1"/>
</dbReference>
<gene>
    <name evidence="4" type="ORF">THER5_0486</name>
</gene>
<evidence type="ECO:0000259" key="3">
    <source>
        <dbReference type="Pfam" id="PF17863"/>
    </source>
</evidence>
<dbReference type="GO" id="GO:0005524">
    <property type="term" value="F:ATP binding"/>
    <property type="evidence" value="ECO:0007669"/>
    <property type="project" value="InterPro"/>
</dbReference>
<feature type="compositionally biased region" description="Polar residues" evidence="1">
    <location>
        <begin position="107"/>
        <end position="154"/>
    </location>
</feature>
<evidence type="ECO:0000313" key="4">
    <source>
        <dbReference type="EMBL" id="KFJ02315.1"/>
    </source>
</evidence>
<evidence type="ECO:0000259" key="2">
    <source>
        <dbReference type="Pfam" id="PF07726"/>
    </source>
</evidence>
<dbReference type="InterPro" id="IPR011703">
    <property type="entry name" value="ATPase_AAA-3"/>
</dbReference>
<dbReference type="InterPro" id="IPR027417">
    <property type="entry name" value="P-loop_NTPase"/>
</dbReference>
<dbReference type="Proteomes" id="UP000029003">
    <property type="component" value="Unassembled WGS sequence"/>
</dbReference>
<dbReference type="GO" id="GO:0016887">
    <property type="term" value="F:ATP hydrolysis activity"/>
    <property type="evidence" value="ECO:0007669"/>
    <property type="project" value="InterPro"/>
</dbReference>
<evidence type="ECO:0000256" key="1">
    <source>
        <dbReference type="SAM" id="MobiDB-lite"/>
    </source>
</evidence>